<dbReference type="GO" id="GO:0005634">
    <property type="term" value="C:nucleus"/>
    <property type="evidence" value="ECO:0007669"/>
    <property type="project" value="TreeGrafter"/>
</dbReference>
<gene>
    <name evidence="2" type="ORF">RJ640_014003</name>
</gene>
<dbReference type="GO" id="GO:0030686">
    <property type="term" value="C:90S preribosome"/>
    <property type="evidence" value="ECO:0007669"/>
    <property type="project" value="TreeGrafter"/>
</dbReference>
<dbReference type="EMBL" id="JAVXUO010002198">
    <property type="protein sequence ID" value="KAK2975422.1"/>
    <property type="molecule type" value="Genomic_DNA"/>
</dbReference>
<feature type="compositionally biased region" description="Basic and acidic residues" evidence="1">
    <location>
        <begin position="1"/>
        <end position="11"/>
    </location>
</feature>
<sequence length="253" mass="27881">MGSGGKREHTQAKRKGRLALGINRANNPKSNKIKKTNNKVENKTTNGTKNSNRKSVVQPATPSQQLSFFLNQYQSATGAHLSSLELESIKGIGNCHTLPKVFVHHRRSSVSSLQGIFGLRPYDECVVELSQTLAQDASTISEHMKAAFGSSWKKVLCEKQLPEGEVEPGNPALLVISLSALRSLEVLRGLRPLTRECQAAKLFSKHMKVEDQVSFLKNHINIASGTPSRLQSANNFSGLYNSLLFFHFLPAFL</sequence>
<dbReference type="InterPro" id="IPR032704">
    <property type="entry name" value="Cms1"/>
</dbReference>
<evidence type="ECO:0000256" key="1">
    <source>
        <dbReference type="SAM" id="MobiDB-lite"/>
    </source>
</evidence>
<accession>A0AA88UHL7</accession>
<dbReference type="Pfam" id="PF14617">
    <property type="entry name" value="CMS1"/>
    <property type="match status" value="1"/>
</dbReference>
<dbReference type="Proteomes" id="UP001187471">
    <property type="component" value="Unassembled WGS sequence"/>
</dbReference>
<dbReference type="AlphaFoldDB" id="A0AA88UHL7"/>
<dbReference type="PANTHER" id="PTHR24030:SF0">
    <property type="entry name" value="PROTEIN CMSS1"/>
    <property type="match status" value="1"/>
</dbReference>
<protein>
    <submittedName>
        <fullName evidence="2">Uncharacterized protein</fullName>
    </submittedName>
</protein>
<dbReference type="PANTHER" id="PTHR24030">
    <property type="entry name" value="PROTEIN CMSS1"/>
    <property type="match status" value="1"/>
</dbReference>
<organism evidence="2 3">
    <name type="scientific">Escallonia rubra</name>
    <dbReference type="NCBI Taxonomy" id="112253"/>
    <lineage>
        <taxon>Eukaryota</taxon>
        <taxon>Viridiplantae</taxon>
        <taxon>Streptophyta</taxon>
        <taxon>Embryophyta</taxon>
        <taxon>Tracheophyta</taxon>
        <taxon>Spermatophyta</taxon>
        <taxon>Magnoliopsida</taxon>
        <taxon>eudicotyledons</taxon>
        <taxon>Gunneridae</taxon>
        <taxon>Pentapetalae</taxon>
        <taxon>asterids</taxon>
        <taxon>campanulids</taxon>
        <taxon>Escalloniales</taxon>
        <taxon>Escalloniaceae</taxon>
        <taxon>Escallonia</taxon>
    </lineage>
</organism>
<proteinExistence type="predicted"/>
<keyword evidence="3" id="KW-1185">Reference proteome</keyword>
<name>A0AA88UHL7_9ASTE</name>
<evidence type="ECO:0000313" key="3">
    <source>
        <dbReference type="Proteomes" id="UP001187471"/>
    </source>
</evidence>
<evidence type="ECO:0000313" key="2">
    <source>
        <dbReference type="EMBL" id="KAK2975422.1"/>
    </source>
</evidence>
<comment type="caution">
    <text evidence="2">The sequence shown here is derived from an EMBL/GenBank/DDBJ whole genome shotgun (WGS) entry which is preliminary data.</text>
</comment>
<feature type="region of interest" description="Disordered" evidence="1">
    <location>
        <begin position="1"/>
        <end position="60"/>
    </location>
</feature>
<reference evidence="2" key="1">
    <citation type="submission" date="2022-12" db="EMBL/GenBank/DDBJ databases">
        <title>Draft genome assemblies for two species of Escallonia (Escalloniales).</title>
        <authorList>
            <person name="Chanderbali A."/>
            <person name="Dervinis C."/>
            <person name="Anghel I."/>
            <person name="Soltis D."/>
            <person name="Soltis P."/>
            <person name="Zapata F."/>
        </authorList>
    </citation>
    <scope>NUCLEOTIDE SEQUENCE</scope>
    <source>
        <strain evidence="2">UCBG92.1500</strain>
        <tissue evidence="2">Leaf</tissue>
    </source>
</reference>